<organism evidence="2 3">
    <name type="scientific">Bremia lactucae</name>
    <name type="common">Lettuce downy mildew</name>
    <dbReference type="NCBI Taxonomy" id="4779"/>
    <lineage>
        <taxon>Eukaryota</taxon>
        <taxon>Sar</taxon>
        <taxon>Stramenopiles</taxon>
        <taxon>Oomycota</taxon>
        <taxon>Peronosporomycetes</taxon>
        <taxon>Peronosporales</taxon>
        <taxon>Peronosporaceae</taxon>
        <taxon>Bremia</taxon>
    </lineage>
</organism>
<dbReference type="InterPro" id="IPR003877">
    <property type="entry name" value="SPRY_dom"/>
</dbReference>
<dbReference type="CDD" id="cd12885">
    <property type="entry name" value="SPRY_RanBP_like"/>
    <property type="match status" value="1"/>
</dbReference>
<protein>
    <recommendedName>
        <fullName evidence="1">SPRY domain-containing protein</fullName>
    </recommendedName>
</protein>
<dbReference type="RefSeq" id="XP_067814730.1">
    <property type="nucleotide sequence ID" value="XM_067964930.1"/>
</dbReference>
<comment type="caution">
    <text evidence="2">The sequence shown here is derived from an EMBL/GenBank/DDBJ whole genome shotgun (WGS) entry which is preliminary data.</text>
</comment>
<evidence type="ECO:0000313" key="3">
    <source>
        <dbReference type="Proteomes" id="UP000294530"/>
    </source>
</evidence>
<evidence type="ECO:0000313" key="2">
    <source>
        <dbReference type="EMBL" id="TDH65231.1"/>
    </source>
</evidence>
<dbReference type="AlphaFoldDB" id="A0A976FEH1"/>
<name>A0A976FEH1_BRELC</name>
<dbReference type="SMART" id="SM00449">
    <property type="entry name" value="SPRY"/>
    <property type="match status" value="1"/>
</dbReference>
<dbReference type="SUPFAM" id="SSF49899">
    <property type="entry name" value="Concanavalin A-like lectins/glucanases"/>
    <property type="match status" value="1"/>
</dbReference>
<reference evidence="2 3" key="1">
    <citation type="journal article" date="2021" name="Genome Biol.">
        <title>AFLAP: assembly-free linkage analysis pipeline using k-mers from genome sequencing data.</title>
        <authorList>
            <person name="Fletcher K."/>
            <person name="Zhang L."/>
            <person name="Gil J."/>
            <person name="Han R."/>
            <person name="Cavanaugh K."/>
            <person name="Michelmore R."/>
        </authorList>
    </citation>
    <scope>NUCLEOTIDE SEQUENCE [LARGE SCALE GENOMIC DNA]</scope>
    <source>
        <strain evidence="2 3">SF5</strain>
    </source>
</reference>
<gene>
    <name evidence="2" type="ORF">CCR75_006865</name>
</gene>
<proteinExistence type="predicted"/>
<dbReference type="InterPro" id="IPR043136">
    <property type="entry name" value="B30.2/SPRY_sf"/>
</dbReference>
<sequence>MVILEFAMKQSREPSLKRVACRLAALDDVLLHQILSYASVGDVESLTVAVPIVSQTLLSSFPGLWRNLFVQRWTILNFPLDADATLVIDAKLRGLFPRHSTESRIFQLLTHAIVPVPSYADLSQTTRCQRYSNRIHRIQSLQKAGTRPSHVVHFAFDGDELGDNRCVRANVPFPQGFHVAVFKRRDLGKNGESVYQIGFVASGYYEIQIVRRDREGDNPEQHLEEELTSVSLTPVNFPLVGRQPGWDRNTYGYHGDGGRFYYQATRGRLFGPRFGANDIVGCGVQRNISSTESHVYFTINGDVIAPVVEGSIESSYTSWYPAIGVDSYNEVRVNFGQEPFACDSIVNELLSECVSNVVTAADVPWYFIREYSIESLLWRRQQFRKSQSCDDFENWQDAISEKDKLPELGQRNMFEIRRRLQC</sequence>
<dbReference type="Pfam" id="PF00622">
    <property type="entry name" value="SPRY"/>
    <property type="match status" value="1"/>
</dbReference>
<dbReference type="InterPro" id="IPR050618">
    <property type="entry name" value="Ubq-SigPath_Reg"/>
</dbReference>
<feature type="domain" description="SPRY" evidence="1">
    <location>
        <begin position="202"/>
        <end position="339"/>
    </location>
</feature>
<dbReference type="PANTHER" id="PTHR12864">
    <property type="entry name" value="RAN BINDING PROTEIN 9-RELATED"/>
    <property type="match status" value="1"/>
</dbReference>
<dbReference type="InterPro" id="IPR044736">
    <property type="entry name" value="Gid1/RanBPM/SPLA_SPRY"/>
</dbReference>
<dbReference type="KEGG" id="blac:94350601"/>
<dbReference type="Gene3D" id="2.60.120.920">
    <property type="match status" value="1"/>
</dbReference>
<keyword evidence="3" id="KW-1185">Reference proteome</keyword>
<dbReference type="EMBL" id="SHOA02000002">
    <property type="protein sequence ID" value="TDH65231.1"/>
    <property type="molecule type" value="Genomic_DNA"/>
</dbReference>
<accession>A0A976FEH1</accession>
<dbReference type="OrthoDB" id="258495at2759"/>
<evidence type="ECO:0000259" key="1">
    <source>
        <dbReference type="SMART" id="SM00449"/>
    </source>
</evidence>
<dbReference type="Proteomes" id="UP000294530">
    <property type="component" value="Unassembled WGS sequence"/>
</dbReference>
<dbReference type="GeneID" id="94350601"/>
<dbReference type="InterPro" id="IPR013320">
    <property type="entry name" value="ConA-like_dom_sf"/>
</dbReference>